<keyword evidence="8" id="KW-1185">Reference proteome</keyword>
<dbReference type="FunFam" id="3.40.50.300:FF:000421">
    <property type="entry name" value="Branched-chain amino acid ABC transporter ATP-binding protein"/>
    <property type="match status" value="1"/>
</dbReference>
<dbReference type="Pfam" id="PF00005">
    <property type="entry name" value="ABC_tran"/>
    <property type="match status" value="1"/>
</dbReference>
<dbReference type="GO" id="GO:0015188">
    <property type="term" value="F:L-isoleucine transmembrane transporter activity"/>
    <property type="evidence" value="ECO:0007669"/>
    <property type="project" value="TreeGrafter"/>
</dbReference>
<dbReference type="GO" id="GO:1903805">
    <property type="term" value="P:L-valine import across plasma membrane"/>
    <property type="evidence" value="ECO:0007669"/>
    <property type="project" value="TreeGrafter"/>
</dbReference>
<dbReference type="RefSeq" id="WP_175164786.1">
    <property type="nucleotide sequence ID" value="NZ_CADIKI010000020.1"/>
</dbReference>
<accession>A0A6J5GNN6</accession>
<dbReference type="Proteomes" id="UP000494252">
    <property type="component" value="Unassembled WGS sequence"/>
</dbReference>
<keyword evidence="3" id="KW-0472">Membrane</keyword>
<evidence type="ECO:0000256" key="4">
    <source>
        <dbReference type="ARBA" id="ARBA00022741"/>
    </source>
</evidence>
<dbReference type="InterPro" id="IPR032823">
    <property type="entry name" value="BCA_ABC_TP_C"/>
</dbReference>
<keyword evidence="3" id="KW-0997">Cell inner membrane</keyword>
<dbReference type="Gene3D" id="3.40.50.300">
    <property type="entry name" value="P-loop containing nucleotide triphosphate hydrolases"/>
    <property type="match status" value="1"/>
</dbReference>
<evidence type="ECO:0000313" key="8">
    <source>
        <dbReference type="Proteomes" id="UP000494252"/>
    </source>
</evidence>
<dbReference type="GO" id="GO:1903806">
    <property type="term" value="P:L-isoleucine import across plasma membrane"/>
    <property type="evidence" value="ECO:0007669"/>
    <property type="project" value="TreeGrafter"/>
</dbReference>
<dbReference type="CDD" id="cd03219">
    <property type="entry name" value="ABC_Mj1267_LivG_branched"/>
    <property type="match status" value="1"/>
</dbReference>
<evidence type="ECO:0000256" key="2">
    <source>
        <dbReference type="ARBA" id="ARBA00022475"/>
    </source>
</evidence>
<dbReference type="SMART" id="SM00382">
    <property type="entry name" value="AAA"/>
    <property type="match status" value="1"/>
</dbReference>
<dbReference type="GO" id="GO:0005524">
    <property type="term" value="F:ATP binding"/>
    <property type="evidence" value="ECO:0007669"/>
    <property type="project" value="UniProtKB-KW"/>
</dbReference>
<keyword evidence="7" id="KW-0378">Hydrolase</keyword>
<keyword evidence="1" id="KW-0813">Transport</keyword>
<evidence type="ECO:0000256" key="3">
    <source>
        <dbReference type="ARBA" id="ARBA00022519"/>
    </source>
</evidence>
<dbReference type="GO" id="GO:0016887">
    <property type="term" value="F:ATP hydrolysis activity"/>
    <property type="evidence" value="ECO:0007669"/>
    <property type="project" value="InterPro"/>
</dbReference>
<reference evidence="7 8" key="1">
    <citation type="submission" date="2020-04" db="EMBL/GenBank/DDBJ databases">
        <authorList>
            <person name="De Canck E."/>
        </authorList>
    </citation>
    <scope>NUCLEOTIDE SEQUENCE [LARGE SCALE GENOMIC DNA]</scope>
    <source>
        <strain evidence="7 8">LMG 27177</strain>
    </source>
</reference>
<dbReference type="InterPro" id="IPR051120">
    <property type="entry name" value="ABC_AA/LPS_Transport"/>
</dbReference>
<dbReference type="SUPFAM" id="SSF52540">
    <property type="entry name" value="P-loop containing nucleoside triphosphate hydrolases"/>
    <property type="match status" value="1"/>
</dbReference>
<feature type="domain" description="ABC transporter" evidence="6">
    <location>
        <begin position="5"/>
        <end position="250"/>
    </location>
</feature>
<keyword evidence="4" id="KW-0547">Nucleotide-binding</keyword>
<evidence type="ECO:0000256" key="1">
    <source>
        <dbReference type="ARBA" id="ARBA00022448"/>
    </source>
</evidence>
<keyword evidence="2" id="KW-1003">Cell membrane</keyword>
<dbReference type="Pfam" id="PF12399">
    <property type="entry name" value="BCA_ABC_TP_C"/>
    <property type="match status" value="1"/>
</dbReference>
<dbReference type="PANTHER" id="PTHR45772:SF7">
    <property type="entry name" value="AMINO ACID ABC TRANSPORTER ATP-BINDING PROTEIN"/>
    <property type="match status" value="1"/>
</dbReference>
<dbReference type="PANTHER" id="PTHR45772">
    <property type="entry name" value="CONSERVED COMPONENT OF ABC TRANSPORTER FOR NATURAL AMINO ACIDS-RELATED"/>
    <property type="match status" value="1"/>
</dbReference>
<dbReference type="GO" id="GO:0005304">
    <property type="term" value="F:L-valine transmembrane transporter activity"/>
    <property type="evidence" value="ECO:0007669"/>
    <property type="project" value="TreeGrafter"/>
</dbReference>
<dbReference type="EC" id="3.6.3.-" evidence="7"/>
<dbReference type="GO" id="GO:0015808">
    <property type="term" value="P:L-alanine transport"/>
    <property type="evidence" value="ECO:0007669"/>
    <property type="project" value="TreeGrafter"/>
</dbReference>
<protein>
    <submittedName>
        <fullName evidence="7">Lipopolysaccharide export system ATP-binding protein LptB</fullName>
        <ecNumber evidence="7">3.6.3.-</ecNumber>
    </submittedName>
</protein>
<keyword evidence="5 7" id="KW-0067">ATP-binding</keyword>
<dbReference type="InterPro" id="IPR003439">
    <property type="entry name" value="ABC_transporter-like_ATP-bd"/>
</dbReference>
<dbReference type="EMBL" id="CADIKI010000020">
    <property type="protein sequence ID" value="CAB3804242.1"/>
    <property type="molecule type" value="Genomic_DNA"/>
</dbReference>
<dbReference type="PROSITE" id="PS50893">
    <property type="entry name" value="ABC_TRANSPORTER_2"/>
    <property type="match status" value="1"/>
</dbReference>
<dbReference type="InterPro" id="IPR027417">
    <property type="entry name" value="P-loop_NTPase"/>
</dbReference>
<evidence type="ECO:0000259" key="6">
    <source>
        <dbReference type="PROSITE" id="PS50893"/>
    </source>
</evidence>
<evidence type="ECO:0000313" key="7">
    <source>
        <dbReference type="EMBL" id="CAB3804242.1"/>
    </source>
</evidence>
<dbReference type="InterPro" id="IPR003593">
    <property type="entry name" value="AAA+_ATPase"/>
</dbReference>
<organism evidence="7 8">
    <name type="scientific">Paraburkholderia fynbosensis</name>
    <dbReference type="NCBI Taxonomy" id="1200993"/>
    <lineage>
        <taxon>Bacteria</taxon>
        <taxon>Pseudomonadati</taxon>
        <taxon>Pseudomonadota</taxon>
        <taxon>Betaproteobacteria</taxon>
        <taxon>Burkholderiales</taxon>
        <taxon>Burkholderiaceae</taxon>
        <taxon>Paraburkholderia</taxon>
    </lineage>
</organism>
<gene>
    <name evidence="7" type="primary">lptB_6</name>
    <name evidence="7" type="ORF">LMG27177_05598</name>
</gene>
<dbReference type="AlphaFoldDB" id="A0A6J5GNN6"/>
<proteinExistence type="predicted"/>
<evidence type="ECO:0000256" key="5">
    <source>
        <dbReference type="ARBA" id="ARBA00022840"/>
    </source>
</evidence>
<dbReference type="GO" id="GO:0042941">
    <property type="term" value="P:D-alanine transmembrane transport"/>
    <property type="evidence" value="ECO:0007669"/>
    <property type="project" value="TreeGrafter"/>
</dbReference>
<dbReference type="GO" id="GO:0005886">
    <property type="term" value="C:plasma membrane"/>
    <property type="evidence" value="ECO:0007669"/>
    <property type="project" value="TreeGrafter"/>
</dbReference>
<dbReference type="GO" id="GO:0015192">
    <property type="term" value="F:L-phenylalanine transmembrane transporter activity"/>
    <property type="evidence" value="ECO:0007669"/>
    <property type="project" value="TreeGrafter"/>
</dbReference>
<name>A0A6J5GNN6_9BURK</name>
<sequence length="251" mass="26524">MTTALSVNNVTVRFAGLVAVSDVSLDIEAATVCSMIGPNGAGKTTLFNAITGFVTPSEGSVKFNGIELAGRKTHAIAKAGVRRTFQGGGLFGDMTVLENVLCGMQGTLGTGFLGTLLGFPSARRAEREAVDRAMLLLDDMQLASHADRLVSELPFGLQRQVDITRALAARAELIMLDEPAVGLSVADCDRLAEVLRQVTSRGVTVLMIEHNMNLVMQASDKVAVLNYGQLLATGTPAQIRSNESVLEAYLG</sequence>